<evidence type="ECO:0000313" key="2">
    <source>
        <dbReference type="EMBL" id="TXJ63447.1"/>
    </source>
</evidence>
<dbReference type="AlphaFoldDB" id="A0A5C8GMK7"/>
<dbReference type="GO" id="GO:0003964">
    <property type="term" value="F:RNA-directed DNA polymerase activity"/>
    <property type="evidence" value="ECO:0007669"/>
    <property type="project" value="UniProtKB-KW"/>
</dbReference>
<dbReference type="Proteomes" id="UP000321612">
    <property type="component" value="Unassembled WGS sequence"/>
</dbReference>
<dbReference type="InterPro" id="IPR043502">
    <property type="entry name" value="DNA/RNA_pol_sf"/>
</dbReference>
<keyword evidence="2" id="KW-0695">RNA-directed DNA polymerase</keyword>
<organism evidence="2 3">
    <name type="scientific">Prevotella brunnea</name>
    <dbReference type="NCBI Taxonomy" id="2508867"/>
    <lineage>
        <taxon>Bacteria</taxon>
        <taxon>Pseudomonadati</taxon>
        <taxon>Bacteroidota</taxon>
        <taxon>Bacteroidia</taxon>
        <taxon>Bacteroidales</taxon>
        <taxon>Prevotellaceae</taxon>
        <taxon>Prevotella</taxon>
    </lineage>
</organism>
<dbReference type="PROSITE" id="PS50878">
    <property type="entry name" value="RT_POL"/>
    <property type="match status" value="1"/>
</dbReference>
<keyword evidence="2" id="KW-0548">Nucleotidyltransferase</keyword>
<dbReference type="CDD" id="cd01646">
    <property type="entry name" value="RT_Bac_retron_I"/>
    <property type="match status" value="1"/>
</dbReference>
<sequence>MFRGRKDKWNGLPRNKSLFYSAEGCGLPIGNLTSQLFSNVYLSSFDNLMKRKEGLKYYGRYVDDMIIVHRIRKYLSELKDRMAYILSTDYGLYMHPKKWVLQPATYGIDFLGMRLYGNVLLPGERLKRSFYRTLSAYYNLSKGICSYGEVCFYRSCLNSYLGQLAHCSGFGLRKKAGYMLYNMSVPCLLIDKSLSKVDIFPMNVLVLELPILKH</sequence>
<evidence type="ECO:0000259" key="1">
    <source>
        <dbReference type="PROSITE" id="PS50878"/>
    </source>
</evidence>
<gene>
    <name evidence="2" type="ORF">ETF27_00250</name>
</gene>
<reference evidence="3" key="1">
    <citation type="submission" date="2019-05" db="EMBL/GenBank/DDBJ databases">
        <title>Prevotella brunnea sp. nov., isolated from a wound of a patient.</title>
        <authorList>
            <person name="Buhl M."/>
        </authorList>
    </citation>
    <scope>NUCLEOTIDE SEQUENCE [LARGE SCALE GENOMIC DNA]</scope>
    <source>
        <strain evidence="3">A2672</strain>
    </source>
</reference>
<name>A0A5C8GMK7_9BACT</name>
<dbReference type="Pfam" id="PF00078">
    <property type="entry name" value="RVT_1"/>
    <property type="match status" value="1"/>
</dbReference>
<keyword evidence="3" id="KW-1185">Reference proteome</keyword>
<keyword evidence="2" id="KW-0808">Transferase</keyword>
<dbReference type="SUPFAM" id="SSF56672">
    <property type="entry name" value="DNA/RNA polymerases"/>
    <property type="match status" value="1"/>
</dbReference>
<proteinExistence type="predicted"/>
<feature type="domain" description="Reverse transcriptase" evidence="1">
    <location>
        <begin position="1"/>
        <end position="115"/>
    </location>
</feature>
<accession>A0A5C8GMK7</accession>
<comment type="caution">
    <text evidence="2">The sequence shown here is derived from an EMBL/GenBank/DDBJ whole genome shotgun (WGS) entry which is preliminary data.</text>
</comment>
<dbReference type="InterPro" id="IPR000477">
    <property type="entry name" value="RT_dom"/>
</dbReference>
<protein>
    <submittedName>
        <fullName evidence="2">RNA-directed DNA polymerase</fullName>
    </submittedName>
</protein>
<evidence type="ECO:0000313" key="3">
    <source>
        <dbReference type="Proteomes" id="UP000321612"/>
    </source>
</evidence>
<dbReference type="EMBL" id="SDIK01000003">
    <property type="protein sequence ID" value="TXJ63447.1"/>
    <property type="molecule type" value="Genomic_DNA"/>
</dbReference>